<protein>
    <recommendedName>
        <fullName evidence="3">ApeA N-terminal domain-containing protein</fullName>
    </recommendedName>
</protein>
<organism evidence="1 2">
    <name type="scientific">Agromyces salentinus</name>
    <dbReference type="NCBI Taxonomy" id="269421"/>
    <lineage>
        <taxon>Bacteria</taxon>
        <taxon>Bacillati</taxon>
        <taxon>Actinomycetota</taxon>
        <taxon>Actinomycetes</taxon>
        <taxon>Micrococcales</taxon>
        <taxon>Microbacteriaceae</taxon>
        <taxon>Agromyces</taxon>
    </lineage>
</organism>
<sequence>MIGMEAGSGMSMRDGLKELLREQITQSYLDSPDFNGVDATLLVGAAKDLPVDAEELVVELVTEGAAYANFGHEMTNPHIMGFSHQGEEANYAEVIRRGSVTGAVLYPTKKTLAEVGAGSRYPRAPYSASLALVAGQLDSVFFQAEVLAKYREDPRYDYTLDIGGEIRAREGTPLDTYLTTFSIGFHPDPKEDEIVVGVPLRYLHDLSANEQSYWRSFEHDHQDWVLHPDWVRPHLMGEFPERLSPYSALLEEMKLVNEICDAIGWPRLYRNLYARANRPTDFGYPIRPTKRELNNFIEQLNKMLIDNMRNEFFARARVDATEERRDGEGNVYKAQRGTIAMLKDFMEETVRVGPDGAVSHADATLRLIRKKRSAVAHDIKDNEYDPAVWREQTMLVKDAYRTVLTIRQLLQSHPKAASIKVPRLLEEQAIWPF</sequence>
<accession>A0ABN2MPT3</accession>
<keyword evidence="2" id="KW-1185">Reference proteome</keyword>
<comment type="caution">
    <text evidence="1">The sequence shown here is derived from an EMBL/GenBank/DDBJ whole genome shotgun (WGS) entry which is preliminary data.</text>
</comment>
<gene>
    <name evidence="1" type="ORF">GCM10009750_14690</name>
</gene>
<name>A0ABN2MPT3_9MICO</name>
<dbReference type="RefSeq" id="WP_157427479.1">
    <property type="nucleotide sequence ID" value="NZ_BAAANK010000003.1"/>
</dbReference>
<dbReference type="Proteomes" id="UP001501746">
    <property type="component" value="Unassembled WGS sequence"/>
</dbReference>
<proteinExistence type="predicted"/>
<reference evidence="1 2" key="1">
    <citation type="journal article" date="2019" name="Int. J. Syst. Evol. Microbiol.">
        <title>The Global Catalogue of Microorganisms (GCM) 10K type strain sequencing project: providing services to taxonomists for standard genome sequencing and annotation.</title>
        <authorList>
            <consortium name="The Broad Institute Genomics Platform"/>
            <consortium name="The Broad Institute Genome Sequencing Center for Infectious Disease"/>
            <person name="Wu L."/>
            <person name="Ma J."/>
        </authorList>
    </citation>
    <scope>NUCLEOTIDE SEQUENCE [LARGE SCALE GENOMIC DNA]</scope>
    <source>
        <strain evidence="1 2">JCM 14323</strain>
    </source>
</reference>
<evidence type="ECO:0000313" key="1">
    <source>
        <dbReference type="EMBL" id="GAA1831743.1"/>
    </source>
</evidence>
<evidence type="ECO:0008006" key="3">
    <source>
        <dbReference type="Google" id="ProtNLM"/>
    </source>
</evidence>
<evidence type="ECO:0000313" key="2">
    <source>
        <dbReference type="Proteomes" id="UP001501746"/>
    </source>
</evidence>
<dbReference type="EMBL" id="BAAANK010000003">
    <property type="protein sequence ID" value="GAA1831743.1"/>
    <property type="molecule type" value="Genomic_DNA"/>
</dbReference>